<evidence type="ECO:0000313" key="1">
    <source>
        <dbReference type="EMBL" id="CAB4168811.1"/>
    </source>
</evidence>
<dbReference type="EMBL" id="LR796836">
    <property type="protein sequence ID" value="CAB4168811.1"/>
    <property type="molecule type" value="Genomic_DNA"/>
</dbReference>
<gene>
    <name evidence="2" type="ORF">UFOVP1061_20</name>
    <name evidence="3" type="ORF">UFOVP1402_10</name>
    <name evidence="4" type="ORF">UFOVP1509_15</name>
    <name evidence="1" type="ORF">UFOVP886_11</name>
</gene>
<proteinExistence type="predicted"/>
<name>A0A6J7X7M0_9CAUD</name>
<reference evidence="4" key="1">
    <citation type="submission" date="2020-05" db="EMBL/GenBank/DDBJ databases">
        <authorList>
            <person name="Chiriac C."/>
            <person name="Salcher M."/>
            <person name="Ghai R."/>
            <person name="Kavagutti S V."/>
        </authorList>
    </citation>
    <scope>NUCLEOTIDE SEQUENCE</scope>
</reference>
<evidence type="ECO:0000313" key="3">
    <source>
        <dbReference type="EMBL" id="CAB4204558.1"/>
    </source>
</evidence>
<organism evidence="4">
    <name type="scientific">uncultured Caudovirales phage</name>
    <dbReference type="NCBI Taxonomy" id="2100421"/>
    <lineage>
        <taxon>Viruses</taxon>
        <taxon>Duplodnaviria</taxon>
        <taxon>Heunggongvirae</taxon>
        <taxon>Uroviricota</taxon>
        <taxon>Caudoviricetes</taxon>
        <taxon>Peduoviridae</taxon>
        <taxon>Maltschvirus</taxon>
        <taxon>Maltschvirus maltsch</taxon>
    </lineage>
</organism>
<accession>A0A6J7X7M0</accession>
<dbReference type="EMBL" id="LR798358">
    <property type="protein sequence ID" value="CAB5225866.1"/>
    <property type="molecule type" value="Genomic_DNA"/>
</dbReference>
<protein>
    <recommendedName>
        <fullName evidence="5">Bacteriophage lambda, Stf, side tail fibre-repeat-2</fullName>
    </recommendedName>
</protein>
<dbReference type="EMBL" id="LR797350">
    <property type="protein sequence ID" value="CAB4204558.1"/>
    <property type="molecule type" value="Genomic_DNA"/>
</dbReference>
<evidence type="ECO:0008006" key="5">
    <source>
        <dbReference type="Google" id="ProtNLM"/>
    </source>
</evidence>
<dbReference type="EMBL" id="LR797010">
    <property type="protein sequence ID" value="CAB4181247.1"/>
    <property type="molecule type" value="Genomic_DNA"/>
</dbReference>
<sequence>MATTTNYGWTTPDDTALVKDGASAIRTLGSSVDTTVKALSPGTTAGDVDYYTSSTAKARLAIGTTGQVLTVAGGVPSWATSSSGGMTLLSTTTLTGASTTVSSISGSYNKLYGVIRNYLPATDNTSLRFRFNGDGAATRTSSFSYLGADGSSATTFSNACTLANNIDNATSQGLIVFELPDYTNTATWKTIYWWALTNDATTSTAFRYYAGVGAYNQTGAITSLMLISDSGNITSGTLYLYGVK</sequence>
<evidence type="ECO:0000313" key="2">
    <source>
        <dbReference type="EMBL" id="CAB4181247.1"/>
    </source>
</evidence>
<evidence type="ECO:0000313" key="4">
    <source>
        <dbReference type="EMBL" id="CAB5225866.1"/>
    </source>
</evidence>